<dbReference type="KEGG" id="boz:DBV39_19160"/>
<protein>
    <submittedName>
        <fullName evidence="1">Uncharacterized protein</fullName>
    </submittedName>
</protein>
<name>A0A2R4XNX9_9BURK</name>
<organism evidence="1 2">
    <name type="scientific">Orrella marina</name>
    <dbReference type="NCBI Taxonomy" id="2163011"/>
    <lineage>
        <taxon>Bacteria</taxon>
        <taxon>Pseudomonadati</taxon>
        <taxon>Pseudomonadota</taxon>
        <taxon>Betaproteobacteria</taxon>
        <taxon>Burkholderiales</taxon>
        <taxon>Alcaligenaceae</taxon>
        <taxon>Orrella</taxon>
    </lineage>
</organism>
<sequence length="92" mass="10400">MSGAKVSQPDTSDCLVLVIEKKRKTFHQGKPPTPRLRHVQPGQIVYLAHEDRPRLLLDMDDHFGYFEGLQASIGHEVKETGMVFGEGGWRVE</sequence>
<accession>A0A2R4XNX9</accession>
<gene>
    <name evidence="1" type="ORF">DBV39_19160</name>
</gene>
<evidence type="ECO:0000313" key="1">
    <source>
        <dbReference type="EMBL" id="AWB35512.1"/>
    </source>
</evidence>
<dbReference type="AlphaFoldDB" id="A0A2R4XNX9"/>
<dbReference type="EMBL" id="CP028901">
    <property type="protein sequence ID" value="AWB35512.1"/>
    <property type="molecule type" value="Genomic_DNA"/>
</dbReference>
<dbReference type="OrthoDB" id="8688885at2"/>
<evidence type="ECO:0000313" key="2">
    <source>
        <dbReference type="Proteomes" id="UP000244571"/>
    </source>
</evidence>
<proteinExistence type="predicted"/>
<reference evidence="1 2" key="1">
    <citation type="submission" date="2018-04" db="EMBL/GenBank/DDBJ databases">
        <title>Bordetella sp. HZ20 isolated from seawater.</title>
        <authorList>
            <person name="Sun C."/>
        </authorList>
    </citation>
    <scope>NUCLEOTIDE SEQUENCE [LARGE SCALE GENOMIC DNA]</scope>
    <source>
        <strain evidence="1 2">HZ20</strain>
    </source>
</reference>
<keyword evidence="2" id="KW-1185">Reference proteome</keyword>
<dbReference type="RefSeq" id="WP_108622968.1">
    <property type="nucleotide sequence ID" value="NZ_CP028901.1"/>
</dbReference>
<dbReference type="Proteomes" id="UP000244571">
    <property type="component" value="Chromosome"/>
</dbReference>